<dbReference type="AlphaFoldDB" id="E3S7K1"/>
<reference evidence="3 4" key="1">
    <citation type="journal article" date="2010" name="Genome Biol.">
        <title>A first genome assembly of the barley fungal pathogen Pyrenophora teres f. teres.</title>
        <authorList>
            <person name="Ellwood S.R."/>
            <person name="Liu Z."/>
            <person name="Syme R.A."/>
            <person name="Lai Z."/>
            <person name="Hane J.K."/>
            <person name="Keiper F."/>
            <person name="Moffat C.S."/>
            <person name="Oliver R.P."/>
            <person name="Friesen T.L."/>
        </authorList>
    </citation>
    <scope>NUCLEOTIDE SEQUENCE [LARGE SCALE GENOMIC DNA]</scope>
    <source>
        <strain evidence="3 4">0-1</strain>
    </source>
</reference>
<sequence>MDKYYQIQYEPRVGLLAFTFDMGLILFGMAVGTAIYLAVSSPKVEKQSPEVAMSKQELKELLESAVHGEVHRQLAARESERAEALEDIYQHKVRIAALEDDHNKAMREIGALQATINATKSSTTADETLPAPLSTPSPSSSSSTEAPSHRLDNSDAGSIYGDEDYESSPRASSSPRHMSGVSSPQLDKEMEDELAELGGWGLDEEASDDVSDGDITDEDAEGETDDDNDDKPISVPPTTSEPLAQPFMLGQRPVRPLSECKTKGARNLQR</sequence>
<dbReference type="OrthoDB" id="3688308at2759"/>
<proteinExistence type="predicted"/>
<evidence type="ECO:0000313" key="3">
    <source>
        <dbReference type="EMBL" id="EFQ86043.1"/>
    </source>
</evidence>
<keyword evidence="4" id="KW-1185">Reference proteome</keyword>
<dbReference type="eggNOG" id="ENOG502T64T">
    <property type="taxonomic scope" value="Eukaryota"/>
</dbReference>
<feature type="region of interest" description="Disordered" evidence="1">
    <location>
        <begin position="120"/>
        <end position="270"/>
    </location>
</feature>
<accession>E3S7K1</accession>
<dbReference type="EMBL" id="GL537558">
    <property type="protein sequence ID" value="EFQ86043.1"/>
    <property type="molecule type" value="Genomic_DNA"/>
</dbReference>
<dbReference type="HOGENOM" id="CLU_1031122_0_0_1"/>
<organism evidence="4">
    <name type="scientific">Pyrenophora teres f. teres (strain 0-1)</name>
    <name type="common">Barley net blotch fungus</name>
    <name type="synonym">Drechslera teres f. teres</name>
    <dbReference type="NCBI Taxonomy" id="861557"/>
    <lineage>
        <taxon>Eukaryota</taxon>
        <taxon>Fungi</taxon>
        <taxon>Dikarya</taxon>
        <taxon>Ascomycota</taxon>
        <taxon>Pezizomycotina</taxon>
        <taxon>Dothideomycetes</taxon>
        <taxon>Pleosporomycetidae</taxon>
        <taxon>Pleosporales</taxon>
        <taxon>Pleosporineae</taxon>
        <taxon>Pleosporaceae</taxon>
        <taxon>Pyrenophora</taxon>
    </lineage>
</organism>
<feature type="transmembrane region" description="Helical" evidence="2">
    <location>
        <begin position="12"/>
        <end position="39"/>
    </location>
</feature>
<keyword evidence="2" id="KW-0472">Membrane</keyword>
<keyword evidence="2" id="KW-1133">Transmembrane helix</keyword>
<feature type="compositionally biased region" description="Polar residues" evidence="1">
    <location>
        <begin position="169"/>
        <end position="185"/>
    </location>
</feature>
<dbReference type="KEGG" id="pte:PTT_18807"/>
<evidence type="ECO:0000256" key="2">
    <source>
        <dbReference type="SAM" id="Phobius"/>
    </source>
</evidence>
<dbReference type="Proteomes" id="UP000001067">
    <property type="component" value="Unassembled WGS sequence"/>
</dbReference>
<keyword evidence="2" id="KW-0812">Transmembrane</keyword>
<name>E3S7K1_PYRTT</name>
<protein>
    <submittedName>
        <fullName evidence="3">Uncharacterized protein</fullName>
    </submittedName>
</protein>
<feature type="compositionally biased region" description="Acidic residues" evidence="1">
    <location>
        <begin position="202"/>
        <end position="229"/>
    </location>
</feature>
<feature type="compositionally biased region" description="Low complexity" evidence="1">
    <location>
        <begin position="127"/>
        <end position="146"/>
    </location>
</feature>
<gene>
    <name evidence="3" type="ORF">PTT_18807</name>
</gene>
<evidence type="ECO:0000313" key="4">
    <source>
        <dbReference type="Proteomes" id="UP000001067"/>
    </source>
</evidence>
<evidence type="ECO:0000256" key="1">
    <source>
        <dbReference type="SAM" id="MobiDB-lite"/>
    </source>
</evidence>